<reference evidence="1 2" key="1">
    <citation type="submission" date="2019-02" db="EMBL/GenBank/DDBJ databases">
        <title>Sequencing the genomes of 1000 actinobacteria strains.</title>
        <authorList>
            <person name="Klenk H.-P."/>
        </authorList>
    </citation>
    <scope>NUCLEOTIDE SEQUENCE [LARGE SCALE GENOMIC DNA]</scope>
    <source>
        <strain evidence="1 2">DSM 18319</strain>
    </source>
</reference>
<dbReference type="EMBL" id="SHLC01000001">
    <property type="protein sequence ID" value="RZU64953.1"/>
    <property type="molecule type" value="Genomic_DNA"/>
</dbReference>
<proteinExistence type="predicted"/>
<dbReference type="RefSeq" id="WP_165397310.1">
    <property type="nucleotide sequence ID" value="NZ_SHLC01000001.1"/>
</dbReference>
<evidence type="ECO:0000313" key="1">
    <source>
        <dbReference type="EMBL" id="RZU64953.1"/>
    </source>
</evidence>
<name>A0A4Q8ALW3_9MICO</name>
<dbReference type="AlphaFoldDB" id="A0A4Q8ALW3"/>
<organism evidence="1 2">
    <name type="scientific">Microterricola gilva</name>
    <dbReference type="NCBI Taxonomy" id="393267"/>
    <lineage>
        <taxon>Bacteria</taxon>
        <taxon>Bacillati</taxon>
        <taxon>Actinomycetota</taxon>
        <taxon>Actinomycetes</taxon>
        <taxon>Micrococcales</taxon>
        <taxon>Microbacteriaceae</taxon>
        <taxon>Microterricola</taxon>
    </lineage>
</organism>
<sequence>MKLVATIRTVETSELEAEGDDYTAVKAQLAAMVPEGFQMLSVRKAE</sequence>
<gene>
    <name evidence="1" type="ORF">EV379_1264</name>
</gene>
<dbReference type="Proteomes" id="UP000291483">
    <property type="component" value="Unassembled WGS sequence"/>
</dbReference>
<evidence type="ECO:0000313" key="2">
    <source>
        <dbReference type="Proteomes" id="UP000291483"/>
    </source>
</evidence>
<comment type="caution">
    <text evidence="1">The sequence shown here is derived from an EMBL/GenBank/DDBJ whole genome shotgun (WGS) entry which is preliminary data.</text>
</comment>
<accession>A0A4Q8ALW3</accession>
<keyword evidence="2" id="KW-1185">Reference proteome</keyword>
<protein>
    <submittedName>
        <fullName evidence="1">Uncharacterized protein</fullName>
    </submittedName>
</protein>